<gene>
    <name evidence="2" type="ORF">CJ305_00240</name>
</gene>
<sequence length="143" mass="16404">MASTRKTNLTFINQNSPWRLIVPAIGLVAFFTGVLVFEDTSFGKLLQPAGMLLTFLPYFIPFKFKNTVRYSKKGLHVKLDRGSTKAFRFSQIKYLEAFDKYLLVWKNKKKSVKLDVSAYNKEDVNRLIDLMQPAAVPAAQETY</sequence>
<feature type="transmembrane region" description="Helical" evidence="1">
    <location>
        <begin position="43"/>
        <end position="62"/>
    </location>
</feature>
<protein>
    <submittedName>
        <fullName evidence="2">Uncharacterized protein</fullName>
    </submittedName>
</protein>
<dbReference type="EMBL" id="NQXA01000001">
    <property type="protein sequence ID" value="PHQ30695.1"/>
    <property type="molecule type" value="Genomic_DNA"/>
</dbReference>
<feature type="transmembrane region" description="Helical" evidence="1">
    <location>
        <begin position="20"/>
        <end position="37"/>
    </location>
</feature>
<reference evidence="2 3" key="1">
    <citation type="submission" date="2017-08" db="EMBL/GenBank/DDBJ databases">
        <title>The whole genome shortgun sequences of strain Leeuwenhoekiella nanhaiensis G18 from the South China Sea.</title>
        <authorList>
            <person name="Liu Q."/>
        </authorList>
    </citation>
    <scope>NUCLEOTIDE SEQUENCE [LARGE SCALE GENOMIC DNA]</scope>
    <source>
        <strain evidence="2 3">G18</strain>
    </source>
</reference>
<comment type="caution">
    <text evidence="2">The sequence shown here is derived from an EMBL/GenBank/DDBJ whole genome shotgun (WGS) entry which is preliminary data.</text>
</comment>
<dbReference type="Proteomes" id="UP000229433">
    <property type="component" value="Unassembled WGS sequence"/>
</dbReference>
<proteinExistence type="predicted"/>
<keyword evidence="1" id="KW-0812">Transmembrane</keyword>
<dbReference type="AlphaFoldDB" id="A0A2G1VVB4"/>
<organism evidence="2 3">
    <name type="scientific">Leeuwenhoekiella nanhaiensis</name>
    <dbReference type="NCBI Taxonomy" id="1655491"/>
    <lineage>
        <taxon>Bacteria</taxon>
        <taxon>Pseudomonadati</taxon>
        <taxon>Bacteroidota</taxon>
        <taxon>Flavobacteriia</taxon>
        <taxon>Flavobacteriales</taxon>
        <taxon>Flavobacteriaceae</taxon>
        <taxon>Leeuwenhoekiella</taxon>
    </lineage>
</organism>
<name>A0A2G1VVB4_9FLAO</name>
<evidence type="ECO:0000256" key="1">
    <source>
        <dbReference type="SAM" id="Phobius"/>
    </source>
</evidence>
<evidence type="ECO:0000313" key="3">
    <source>
        <dbReference type="Proteomes" id="UP000229433"/>
    </source>
</evidence>
<keyword evidence="1" id="KW-0472">Membrane</keyword>
<evidence type="ECO:0000313" key="2">
    <source>
        <dbReference type="EMBL" id="PHQ30695.1"/>
    </source>
</evidence>
<keyword evidence="1" id="KW-1133">Transmembrane helix</keyword>
<keyword evidence="3" id="KW-1185">Reference proteome</keyword>
<accession>A0A2G1VVB4</accession>